<feature type="signal peptide" evidence="1">
    <location>
        <begin position="1"/>
        <end position="29"/>
    </location>
</feature>
<gene>
    <name evidence="2" type="ORF">GCM10023171_22510</name>
</gene>
<accession>A0ABP8PI32</accession>
<dbReference type="EMBL" id="BAABGP010000016">
    <property type="protein sequence ID" value="GAA4486493.1"/>
    <property type="molecule type" value="Genomic_DNA"/>
</dbReference>
<dbReference type="RefSeq" id="WP_345187015.1">
    <property type="nucleotide sequence ID" value="NZ_BAABGP010000016.1"/>
</dbReference>
<proteinExistence type="predicted"/>
<reference evidence="3" key="1">
    <citation type="journal article" date="2019" name="Int. J. Syst. Evol. Microbiol.">
        <title>The Global Catalogue of Microorganisms (GCM) 10K type strain sequencing project: providing services to taxonomists for standard genome sequencing and annotation.</title>
        <authorList>
            <consortium name="The Broad Institute Genomics Platform"/>
            <consortium name="The Broad Institute Genome Sequencing Center for Infectious Disease"/>
            <person name="Wu L."/>
            <person name="Ma J."/>
        </authorList>
    </citation>
    <scope>NUCLEOTIDE SEQUENCE [LARGE SCALE GENOMIC DNA]</scope>
    <source>
        <strain evidence="3">JCM 17839</strain>
    </source>
</reference>
<dbReference type="Proteomes" id="UP001500731">
    <property type="component" value="Unassembled WGS sequence"/>
</dbReference>
<evidence type="ECO:0000313" key="3">
    <source>
        <dbReference type="Proteomes" id="UP001500731"/>
    </source>
</evidence>
<keyword evidence="3" id="KW-1185">Reference proteome</keyword>
<evidence type="ECO:0000313" key="2">
    <source>
        <dbReference type="EMBL" id="GAA4486493.1"/>
    </source>
</evidence>
<name>A0ABP8PI32_9MICO</name>
<comment type="caution">
    <text evidence="2">The sequence shown here is derived from an EMBL/GenBank/DDBJ whole genome shotgun (WGS) entry which is preliminary data.</text>
</comment>
<feature type="chain" id="PRO_5045749060" evidence="1">
    <location>
        <begin position="30"/>
        <end position="127"/>
    </location>
</feature>
<evidence type="ECO:0000256" key="1">
    <source>
        <dbReference type="SAM" id="SignalP"/>
    </source>
</evidence>
<keyword evidence="1" id="KW-0732">Signal</keyword>
<protein>
    <submittedName>
        <fullName evidence="2">Uncharacterized protein</fullName>
    </submittedName>
</protein>
<organism evidence="2 3">
    <name type="scientific">Microbacterium panaciterrae</name>
    <dbReference type="NCBI Taxonomy" id="985759"/>
    <lineage>
        <taxon>Bacteria</taxon>
        <taxon>Bacillati</taxon>
        <taxon>Actinomycetota</taxon>
        <taxon>Actinomycetes</taxon>
        <taxon>Micrococcales</taxon>
        <taxon>Microbacteriaceae</taxon>
        <taxon>Microbacterium</taxon>
    </lineage>
</organism>
<sequence length="127" mass="12869">MEFKNRVLSLLGGVALVAASVLMAVPAQAVEGTPPTPAPNAPATPSDIVPARPVFGTTYKVINIEASPGWIDYTQPIAQCTSNGGTCTIAKGQSATTTIDISTGITRDTIAASLGISSSHTVSLDVS</sequence>